<dbReference type="InterPro" id="IPR050071">
    <property type="entry name" value="Dehydroquinate_synthase"/>
</dbReference>
<evidence type="ECO:0000256" key="9">
    <source>
        <dbReference type="ARBA" id="ARBA00022605"/>
    </source>
</evidence>
<comment type="function">
    <text evidence="17">Catalyzes the conversion of 3-deoxy-D-arabino-heptulosonate 7-phosphate (DAHP) to dehydroquinate (DHQ).</text>
</comment>
<evidence type="ECO:0000259" key="18">
    <source>
        <dbReference type="Pfam" id="PF01761"/>
    </source>
</evidence>
<comment type="cofactor">
    <cofactor evidence="2 17">
        <name>NAD(+)</name>
        <dbReference type="ChEBI" id="CHEBI:57540"/>
    </cofactor>
</comment>
<dbReference type="RefSeq" id="WP_284131983.1">
    <property type="nucleotide sequence ID" value="NZ_JASKYM010000002.1"/>
</dbReference>
<accession>A0ABT7E7V3</accession>
<keyword evidence="13 17" id="KW-0520">NAD</keyword>
<dbReference type="InterPro" id="IPR016037">
    <property type="entry name" value="DHQ_synth_AroB"/>
</dbReference>
<dbReference type="InterPro" id="IPR030963">
    <property type="entry name" value="DHQ_synth_fam"/>
</dbReference>
<evidence type="ECO:0000313" key="20">
    <source>
        <dbReference type="EMBL" id="MDK2563015.1"/>
    </source>
</evidence>
<evidence type="ECO:0000256" key="14">
    <source>
        <dbReference type="ARBA" id="ARBA00023141"/>
    </source>
</evidence>
<evidence type="ECO:0000256" key="7">
    <source>
        <dbReference type="ARBA" id="ARBA00017684"/>
    </source>
</evidence>
<dbReference type="PANTHER" id="PTHR43622:SF7">
    <property type="entry name" value="3-DEHYDROQUINATE SYNTHASE, CHLOROPLASTIC"/>
    <property type="match status" value="1"/>
</dbReference>
<dbReference type="PIRSF" id="PIRSF001455">
    <property type="entry name" value="DHQ_synth"/>
    <property type="match status" value="1"/>
</dbReference>
<keyword evidence="9 17" id="KW-0028">Amino-acid biosynthesis</keyword>
<feature type="binding site" evidence="17">
    <location>
        <position position="187"/>
    </location>
    <ligand>
        <name>Zn(2+)</name>
        <dbReference type="ChEBI" id="CHEBI:29105"/>
    </ligand>
</feature>
<evidence type="ECO:0000256" key="10">
    <source>
        <dbReference type="ARBA" id="ARBA00022723"/>
    </source>
</evidence>
<organism evidence="20 21">
    <name type="scientific">Romboutsia sedimentorum</name>
    <dbReference type="NCBI Taxonomy" id="1368474"/>
    <lineage>
        <taxon>Bacteria</taxon>
        <taxon>Bacillati</taxon>
        <taxon>Bacillota</taxon>
        <taxon>Clostridia</taxon>
        <taxon>Peptostreptococcales</taxon>
        <taxon>Peptostreptococcaceae</taxon>
        <taxon>Romboutsia</taxon>
    </lineage>
</organism>
<dbReference type="InterPro" id="IPR030960">
    <property type="entry name" value="DHQS/DOIS_N"/>
</dbReference>
<comment type="catalytic activity">
    <reaction evidence="1 17">
        <text>7-phospho-2-dehydro-3-deoxy-D-arabino-heptonate = 3-dehydroquinate + phosphate</text>
        <dbReference type="Rhea" id="RHEA:21968"/>
        <dbReference type="ChEBI" id="CHEBI:32364"/>
        <dbReference type="ChEBI" id="CHEBI:43474"/>
        <dbReference type="ChEBI" id="CHEBI:58394"/>
        <dbReference type="EC" id="4.2.3.4"/>
    </reaction>
</comment>
<dbReference type="InterPro" id="IPR056179">
    <property type="entry name" value="DHQS_C"/>
</dbReference>
<feature type="binding site" evidence="17">
    <location>
        <position position="145"/>
    </location>
    <ligand>
        <name>NAD(+)</name>
        <dbReference type="ChEBI" id="CHEBI:57540"/>
    </ligand>
</feature>
<evidence type="ECO:0000256" key="12">
    <source>
        <dbReference type="ARBA" id="ARBA00022833"/>
    </source>
</evidence>
<reference evidence="20 21" key="1">
    <citation type="submission" date="2023-05" db="EMBL/GenBank/DDBJ databases">
        <title>Rombocin, a short stable natural nisin variant, displays selective antimicrobial activity against Listeria monocytogenes and employs dual mode of action to kill target bacterial strains.</title>
        <authorList>
            <person name="Wambui J."/>
            <person name="Stephan R."/>
            <person name="Kuipers O.P."/>
        </authorList>
    </citation>
    <scope>NUCLEOTIDE SEQUENCE [LARGE SCALE GENOMIC DNA]</scope>
    <source>
        <strain evidence="20 21">RC002</strain>
    </source>
</reference>
<comment type="cofactor">
    <cofactor evidence="17">
        <name>Co(2+)</name>
        <dbReference type="ChEBI" id="CHEBI:48828"/>
    </cofactor>
    <cofactor evidence="17">
        <name>Zn(2+)</name>
        <dbReference type="ChEBI" id="CHEBI:29105"/>
    </cofactor>
    <text evidence="17">Binds 1 divalent metal cation per subunit. Can use either Co(2+) or Zn(2+).</text>
</comment>
<dbReference type="EC" id="4.2.3.4" evidence="6 17"/>
<comment type="caution">
    <text evidence="17">Lacks conserved residue(s) required for the propagation of feature annotation.</text>
</comment>
<evidence type="ECO:0000256" key="16">
    <source>
        <dbReference type="ARBA" id="ARBA00023285"/>
    </source>
</evidence>
<dbReference type="Pfam" id="PF24621">
    <property type="entry name" value="DHQS_C"/>
    <property type="match status" value="1"/>
</dbReference>
<keyword evidence="10 17" id="KW-0479">Metal-binding</keyword>
<evidence type="ECO:0000256" key="5">
    <source>
        <dbReference type="ARBA" id="ARBA00005412"/>
    </source>
</evidence>
<protein>
    <recommendedName>
        <fullName evidence="7 17">3-dehydroquinate synthase</fullName>
        <shortName evidence="17">DHQS</shortName>
        <ecNumber evidence="6 17">4.2.3.4</ecNumber>
    </recommendedName>
</protein>
<feature type="binding site" evidence="17">
    <location>
        <position position="264"/>
    </location>
    <ligand>
        <name>Zn(2+)</name>
        <dbReference type="ChEBI" id="CHEBI:29105"/>
    </ligand>
</feature>
<comment type="caution">
    <text evidence="20">The sequence shown here is derived from an EMBL/GenBank/DDBJ whole genome shotgun (WGS) entry which is preliminary data.</text>
</comment>
<dbReference type="CDD" id="cd08195">
    <property type="entry name" value="DHQS"/>
    <property type="match status" value="1"/>
</dbReference>
<dbReference type="SUPFAM" id="SSF56796">
    <property type="entry name" value="Dehydroquinate synthase-like"/>
    <property type="match status" value="1"/>
</dbReference>
<evidence type="ECO:0000313" key="21">
    <source>
        <dbReference type="Proteomes" id="UP001301012"/>
    </source>
</evidence>
<evidence type="ECO:0000256" key="13">
    <source>
        <dbReference type="ARBA" id="ARBA00023027"/>
    </source>
</evidence>
<keyword evidence="11 17" id="KW-0547">Nucleotide-binding</keyword>
<gene>
    <name evidence="17 20" type="primary">aroB</name>
    <name evidence="20" type="ORF">QOZ84_05615</name>
</gene>
<name>A0ABT7E7V3_9FIRM</name>
<proteinExistence type="inferred from homology"/>
<dbReference type="Gene3D" id="3.40.50.1970">
    <property type="match status" value="1"/>
</dbReference>
<dbReference type="HAMAP" id="MF_00110">
    <property type="entry name" value="DHQ_synthase"/>
    <property type="match status" value="1"/>
</dbReference>
<dbReference type="NCBIfam" id="TIGR01357">
    <property type="entry name" value="aroB"/>
    <property type="match status" value="1"/>
</dbReference>
<dbReference type="GO" id="GO:0003856">
    <property type="term" value="F:3-dehydroquinate synthase activity"/>
    <property type="evidence" value="ECO:0007669"/>
    <property type="project" value="UniProtKB-EC"/>
</dbReference>
<comment type="pathway">
    <text evidence="4 17">Metabolic intermediate biosynthesis; chorismate biosynthesis; chorismate from D-erythrose 4-phosphate and phosphoenolpyruvate: step 2/7.</text>
</comment>
<dbReference type="PANTHER" id="PTHR43622">
    <property type="entry name" value="3-DEHYDROQUINATE SYNTHASE"/>
    <property type="match status" value="1"/>
</dbReference>
<dbReference type="Proteomes" id="UP001301012">
    <property type="component" value="Unassembled WGS sequence"/>
</dbReference>
<evidence type="ECO:0000256" key="17">
    <source>
        <dbReference type="HAMAP-Rule" id="MF_00110"/>
    </source>
</evidence>
<evidence type="ECO:0000256" key="1">
    <source>
        <dbReference type="ARBA" id="ARBA00001393"/>
    </source>
</evidence>
<evidence type="ECO:0000256" key="11">
    <source>
        <dbReference type="ARBA" id="ARBA00022741"/>
    </source>
</evidence>
<comment type="subcellular location">
    <subcellularLocation>
        <location evidence="3 17">Cytoplasm</location>
    </subcellularLocation>
</comment>
<evidence type="ECO:0000256" key="15">
    <source>
        <dbReference type="ARBA" id="ARBA00023239"/>
    </source>
</evidence>
<dbReference type="Gene3D" id="1.20.1090.10">
    <property type="entry name" value="Dehydroquinate synthase-like - alpha domain"/>
    <property type="match status" value="1"/>
</dbReference>
<evidence type="ECO:0000256" key="8">
    <source>
        <dbReference type="ARBA" id="ARBA00022490"/>
    </source>
</evidence>
<keyword evidence="14 17" id="KW-0057">Aromatic amino acid biosynthesis</keyword>
<feature type="binding site" evidence="17">
    <location>
        <position position="154"/>
    </location>
    <ligand>
        <name>NAD(+)</name>
        <dbReference type="ChEBI" id="CHEBI:57540"/>
    </ligand>
</feature>
<feature type="binding site" evidence="17">
    <location>
        <position position="250"/>
    </location>
    <ligand>
        <name>Zn(2+)</name>
        <dbReference type="ChEBI" id="CHEBI:29105"/>
    </ligand>
</feature>
<keyword evidence="8 17" id="KW-0963">Cytoplasm</keyword>
<evidence type="ECO:0000256" key="4">
    <source>
        <dbReference type="ARBA" id="ARBA00004661"/>
    </source>
</evidence>
<dbReference type="EMBL" id="JASKYM010000002">
    <property type="protein sequence ID" value="MDK2563015.1"/>
    <property type="molecule type" value="Genomic_DNA"/>
</dbReference>
<feature type="binding site" evidence="17">
    <location>
        <begin position="132"/>
        <end position="133"/>
    </location>
    <ligand>
        <name>NAD(+)</name>
        <dbReference type="ChEBI" id="CHEBI:57540"/>
    </ligand>
</feature>
<evidence type="ECO:0000256" key="6">
    <source>
        <dbReference type="ARBA" id="ARBA00013031"/>
    </source>
</evidence>
<sequence length="385" mass="43755">MEKITNSVCNVVIDKSYRNFNEALSIFHNKINYNINDIYDEILIISDQNVYNNVVDELVESIKAKFIYEYIVMPGENSKCLDVYEQIMNYCVKINLSRKSVIIAVGGGVVGDLAGYIASTYMRGIDVIQVPTSLLAQVDSSIGGKTGINLGKVKNIIGSFYQPKLTYINVDALKSLPQNEFISGMAEVIKYSIIYDYEFLDYLIENSEAILNRDNECLYYIVKKCASIKVEVVEKDEKEGGLRKILNFGHTFGHGVEKLCNISHGDAVNIGMNMAFKLALDEKLILNDYYEKFIKVSNLFNLPLNFKSDTNDYYEDFDNDSFKECSLDKDEDILINEILNIMKSDKKNSFGKINLVLPVKLGEVKIIDNIEEEKILHIIRKCKNA</sequence>
<keyword evidence="15 17" id="KW-0456">Lyase</keyword>
<evidence type="ECO:0000256" key="2">
    <source>
        <dbReference type="ARBA" id="ARBA00001911"/>
    </source>
</evidence>
<evidence type="ECO:0000259" key="19">
    <source>
        <dbReference type="Pfam" id="PF24621"/>
    </source>
</evidence>
<feature type="domain" description="3-dehydroquinate synthase N-terminal" evidence="18">
    <location>
        <begin position="71"/>
        <end position="182"/>
    </location>
</feature>
<keyword evidence="21" id="KW-1185">Reference proteome</keyword>
<feature type="binding site" evidence="17">
    <location>
        <begin position="108"/>
        <end position="112"/>
    </location>
    <ligand>
        <name>NAD(+)</name>
        <dbReference type="ChEBI" id="CHEBI:57540"/>
    </ligand>
</feature>
<feature type="domain" description="3-dehydroquinate synthase C-terminal" evidence="19">
    <location>
        <begin position="184"/>
        <end position="320"/>
    </location>
</feature>
<dbReference type="Pfam" id="PF01761">
    <property type="entry name" value="DHQ_synthase"/>
    <property type="match status" value="1"/>
</dbReference>
<keyword evidence="12 17" id="KW-0862">Zinc</keyword>
<comment type="similarity">
    <text evidence="5 17">Belongs to the sugar phosphate cyclases superfamily. Dehydroquinate synthase family.</text>
</comment>
<keyword evidence="16 17" id="KW-0170">Cobalt</keyword>
<evidence type="ECO:0000256" key="3">
    <source>
        <dbReference type="ARBA" id="ARBA00004496"/>
    </source>
</evidence>